<dbReference type="Pfam" id="PF01597">
    <property type="entry name" value="GCV_H"/>
    <property type="match status" value="1"/>
</dbReference>
<dbReference type="InterPro" id="IPR011053">
    <property type="entry name" value="Single_hybrid_motif"/>
</dbReference>
<comment type="similarity">
    <text evidence="1 3">Belongs to the GcvH family.</text>
</comment>
<comment type="subunit">
    <text evidence="3">The glycine cleavage system is composed of four proteins: P, T, L and H.</text>
</comment>
<dbReference type="Gene3D" id="2.40.50.100">
    <property type="match status" value="1"/>
</dbReference>
<dbReference type="HAMAP" id="MF_00272">
    <property type="entry name" value="GcvH"/>
    <property type="match status" value="1"/>
</dbReference>
<dbReference type="AlphaFoldDB" id="A0A8J3NEP3"/>
<name>A0A8J3NEP3_9ACTN</name>
<reference evidence="6 7" key="1">
    <citation type="submission" date="2021-01" db="EMBL/GenBank/DDBJ databases">
        <title>Whole genome shotgun sequence of Catellatospora bangladeshensis NBRC 107357.</title>
        <authorList>
            <person name="Komaki H."/>
            <person name="Tamura T."/>
        </authorList>
    </citation>
    <scope>NUCLEOTIDE SEQUENCE [LARGE SCALE GENOMIC DNA]</scope>
    <source>
        <strain evidence="6 7">NBRC 107357</strain>
    </source>
</reference>
<evidence type="ECO:0000313" key="6">
    <source>
        <dbReference type="EMBL" id="GIF78745.1"/>
    </source>
</evidence>
<dbReference type="Proteomes" id="UP000601223">
    <property type="component" value="Unassembled WGS sequence"/>
</dbReference>
<dbReference type="NCBIfam" id="NF002270">
    <property type="entry name" value="PRK01202.1"/>
    <property type="match status" value="1"/>
</dbReference>
<dbReference type="InterPro" id="IPR033753">
    <property type="entry name" value="GCV_H/Fam206"/>
</dbReference>
<protein>
    <recommendedName>
        <fullName evidence="3">Glycine cleavage system H protein</fullName>
    </recommendedName>
</protein>
<dbReference type="InterPro" id="IPR017453">
    <property type="entry name" value="GCV_H_sub"/>
</dbReference>
<dbReference type="PANTHER" id="PTHR11715:SF3">
    <property type="entry name" value="GLYCINE CLEAVAGE SYSTEM H PROTEIN-RELATED"/>
    <property type="match status" value="1"/>
</dbReference>
<dbReference type="NCBIfam" id="TIGR00527">
    <property type="entry name" value="gcvH"/>
    <property type="match status" value="1"/>
</dbReference>
<evidence type="ECO:0000256" key="3">
    <source>
        <dbReference type="HAMAP-Rule" id="MF_00272"/>
    </source>
</evidence>
<comment type="function">
    <text evidence="3">The glycine cleavage system catalyzes the degradation of glycine. The H protein shuttles the methylamine group of glycine from the P protein to the T protein.</text>
</comment>
<dbReference type="GO" id="GO:0009249">
    <property type="term" value="P:protein lipoylation"/>
    <property type="evidence" value="ECO:0007669"/>
    <property type="project" value="TreeGrafter"/>
</dbReference>
<evidence type="ECO:0000256" key="1">
    <source>
        <dbReference type="ARBA" id="ARBA00009249"/>
    </source>
</evidence>
<organism evidence="6 7">
    <name type="scientific">Catellatospora bangladeshensis</name>
    <dbReference type="NCBI Taxonomy" id="310355"/>
    <lineage>
        <taxon>Bacteria</taxon>
        <taxon>Bacillati</taxon>
        <taxon>Actinomycetota</taxon>
        <taxon>Actinomycetes</taxon>
        <taxon>Micromonosporales</taxon>
        <taxon>Micromonosporaceae</taxon>
        <taxon>Catellatospora</taxon>
    </lineage>
</organism>
<dbReference type="GO" id="GO:0019464">
    <property type="term" value="P:glycine decarboxylation via glycine cleavage system"/>
    <property type="evidence" value="ECO:0007669"/>
    <property type="project" value="UniProtKB-UniRule"/>
</dbReference>
<feature type="modified residue" description="N6-lipoyllysine" evidence="3 4">
    <location>
        <position position="64"/>
    </location>
</feature>
<dbReference type="CDD" id="cd06848">
    <property type="entry name" value="GCS_H"/>
    <property type="match status" value="1"/>
</dbReference>
<dbReference type="RefSeq" id="WP_203740354.1">
    <property type="nucleotide sequence ID" value="NZ_BONF01000001.1"/>
</dbReference>
<keyword evidence="7" id="KW-1185">Reference proteome</keyword>
<dbReference type="InterPro" id="IPR000089">
    <property type="entry name" value="Biotin_lipoyl"/>
</dbReference>
<dbReference type="PANTHER" id="PTHR11715">
    <property type="entry name" value="GLYCINE CLEAVAGE SYSTEM H PROTEIN"/>
    <property type="match status" value="1"/>
</dbReference>
<evidence type="ECO:0000256" key="2">
    <source>
        <dbReference type="ARBA" id="ARBA00022823"/>
    </source>
</evidence>
<sequence length="126" mass="13179">MSSAVPAHLRYTRDHEWLDGDGVATVGITAFAADALGDIVYLELPEPGRTVAAGEPCGEIESTKSVSELYAPVDGEIVAVNEAAATEPGLLNNDPYGQGWLFRLRLTGTPELLDAAAYAAFTGEAA</sequence>
<comment type="caution">
    <text evidence="6">The sequence shown here is derived from an EMBL/GenBank/DDBJ whole genome shotgun (WGS) entry which is preliminary data.</text>
</comment>
<dbReference type="InterPro" id="IPR003016">
    <property type="entry name" value="2-oxoA_DH_lipoyl-BS"/>
</dbReference>
<evidence type="ECO:0000259" key="5">
    <source>
        <dbReference type="PROSITE" id="PS50968"/>
    </source>
</evidence>
<gene>
    <name evidence="6" type="primary">gcvH_1</name>
    <name evidence="3" type="synonym">gcvH</name>
    <name evidence="6" type="ORF">Cba03nite_00940</name>
</gene>
<dbReference type="GO" id="GO:0005829">
    <property type="term" value="C:cytosol"/>
    <property type="evidence" value="ECO:0007669"/>
    <property type="project" value="TreeGrafter"/>
</dbReference>
<dbReference type="EMBL" id="BONF01000001">
    <property type="protein sequence ID" value="GIF78745.1"/>
    <property type="molecule type" value="Genomic_DNA"/>
</dbReference>
<dbReference type="SUPFAM" id="SSF51230">
    <property type="entry name" value="Single hybrid motif"/>
    <property type="match status" value="1"/>
</dbReference>
<keyword evidence="2 3" id="KW-0450">Lipoyl</keyword>
<dbReference type="GO" id="GO:0005960">
    <property type="term" value="C:glycine cleavage complex"/>
    <property type="evidence" value="ECO:0007669"/>
    <property type="project" value="InterPro"/>
</dbReference>
<dbReference type="PROSITE" id="PS50968">
    <property type="entry name" value="BIOTINYL_LIPOYL"/>
    <property type="match status" value="1"/>
</dbReference>
<dbReference type="PROSITE" id="PS00189">
    <property type="entry name" value="LIPOYL"/>
    <property type="match status" value="1"/>
</dbReference>
<evidence type="ECO:0000256" key="4">
    <source>
        <dbReference type="PIRSR" id="PIRSR617453-50"/>
    </source>
</evidence>
<evidence type="ECO:0000313" key="7">
    <source>
        <dbReference type="Proteomes" id="UP000601223"/>
    </source>
</evidence>
<dbReference type="InterPro" id="IPR002930">
    <property type="entry name" value="GCV_H"/>
</dbReference>
<feature type="domain" description="Lipoyl-binding" evidence="5">
    <location>
        <begin position="23"/>
        <end position="105"/>
    </location>
</feature>
<comment type="cofactor">
    <cofactor evidence="3">
        <name>(R)-lipoate</name>
        <dbReference type="ChEBI" id="CHEBI:83088"/>
    </cofactor>
    <text evidence="3">Binds 1 lipoyl cofactor covalently.</text>
</comment>
<proteinExistence type="inferred from homology"/>
<accession>A0A8J3NEP3</accession>